<name>X1DE40_9ZZZZ</name>
<dbReference type="AlphaFoldDB" id="X1DE40"/>
<accession>X1DE40</accession>
<sequence length="44" mass="4689">MTGAIEPTLSTFNNSPIIMKDNYELSGSDAAQIGWIEVATEDGT</sequence>
<evidence type="ECO:0000313" key="1">
    <source>
        <dbReference type="EMBL" id="GAG94696.1"/>
    </source>
</evidence>
<reference evidence="1" key="1">
    <citation type="journal article" date="2014" name="Front. Microbiol.">
        <title>High frequency of phylogenetically diverse reductive dehalogenase-homologous genes in deep subseafloor sedimentary metagenomes.</title>
        <authorList>
            <person name="Kawai M."/>
            <person name="Futagami T."/>
            <person name="Toyoda A."/>
            <person name="Takaki Y."/>
            <person name="Nishi S."/>
            <person name="Hori S."/>
            <person name="Arai W."/>
            <person name="Tsubouchi T."/>
            <person name="Morono Y."/>
            <person name="Uchiyama I."/>
            <person name="Ito T."/>
            <person name="Fujiyama A."/>
            <person name="Inagaki F."/>
            <person name="Takami H."/>
        </authorList>
    </citation>
    <scope>NUCLEOTIDE SEQUENCE</scope>
    <source>
        <strain evidence="1">Expedition CK06-06</strain>
    </source>
</reference>
<proteinExistence type="predicted"/>
<comment type="caution">
    <text evidence="1">The sequence shown here is derived from an EMBL/GenBank/DDBJ whole genome shotgun (WGS) entry which is preliminary data.</text>
</comment>
<dbReference type="EMBL" id="BART01020986">
    <property type="protein sequence ID" value="GAG94696.1"/>
    <property type="molecule type" value="Genomic_DNA"/>
</dbReference>
<protein>
    <submittedName>
        <fullName evidence="1">Uncharacterized protein</fullName>
    </submittedName>
</protein>
<gene>
    <name evidence="1" type="ORF">S01H4_38839</name>
</gene>
<organism evidence="1">
    <name type="scientific">marine sediment metagenome</name>
    <dbReference type="NCBI Taxonomy" id="412755"/>
    <lineage>
        <taxon>unclassified sequences</taxon>
        <taxon>metagenomes</taxon>
        <taxon>ecological metagenomes</taxon>
    </lineage>
</organism>
<feature type="non-terminal residue" evidence="1">
    <location>
        <position position="44"/>
    </location>
</feature>